<dbReference type="OrthoDB" id="2426743at2"/>
<keyword evidence="1" id="KW-1133">Transmembrane helix</keyword>
<keyword evidence="4" id="KW-1185">Reference proteome</keyword>
<gene>
    <name evidence="3" type="ORF">SAMN05421781_1287</name>
</gene>
<feature type="domain" description="DUF1468" evidence="2">
    <location>
        <begin position="8"/>
        <end position="146"/>
    </location>
</feature>
<feature type="transmembrane region" description="Helical" evidence="1">
    <location>
        <begin position="123"/>
        <end position="145"/>
    </location>
</feature>
<dbReference type="STRING" id="1122204.SAMN05421781_1287"/>
<reference evidence="3 4" key="1">
    <citation type="submission" date="2016-10" db="EMBL/GenBank/DDBJ databases">
        <authorList>
            <person name="de Groot N.N."/>
        </authorList>
    </citation>
    <scope>NUCLEOTIDE SEQUENCE [LARGE SCALE GENOMIC DNA]</scope>
    <source>
        <strain evidence="3 4">DSM 23126</strain>
    </source>
</reference>
<evidence type="ECO:0000259" key="2">
    <source>
        <dbReference type="Pfam" id="PF07331"/>
    </source>
</evidence>
<dbReference type="RefSeq" id="WP_091612647.1">
    <property type="nucleotide sequence ID" value="NZ_FNNC01000002.1"/>
</dbReference>
<dbReference type="AlphaFoldDB" id="A0A1H2T8K7"/>
<dbReference type="Proteomes" id="UP000199488">
    <property type="component" value="Unassembled WGS sequence"/>
</dbReference>
<dbReference type="Pfam" id="PF07331">
    <property type="entry name" value="TctB"/>
    <property type="match status" value="1"/>
</dbReference>
<protein>
    <submittedName>
        <fullName evidence="3">Putative tricarboxylic transport membrane protein</fullName>
    </submittedName>
</protein>
<evidence type="ECO:0000313" key="3">
    <source>
        <dbReference type="EMBL" id="SDW40107.1"/>
    </source>
</evidence>
<accession>A0A1H2T8K7</accession>
<keyword evidence="1" id="KW-0472">Membrane</keyword>
<organism evidence="3 4">
    <name type="scientific">Marinococcus luteus</name>
    <dbReference type="NCBI Taxonomy" id="1122204"/>
    <lineage>
        <taxon>Bacteria</taxon>
        <taxon>Bacillati</taxon>
        <taxon>Bacillota</taxon>
        <taxon>Bacilli</taxon>
        <taxon>Bacillales</taxon>
        <taxon>Bacillaceae</taxon>
        <taxon>Marinococcus</taxon>
    </lineage>
</organism>
<dbReference type="InterPro" id="IPR009936">
    <property type="entry name" value="DUF1468"/>
</dbReference>
<dbReference type="EMBL" id="FNNC01000002">
    <property type="protein sequence ID" value="SDW40107.1"/>
    <property type="molecule type" value="Genomic_DNA"/>
</dbReference>
<proteinExistence type="predicted"/>
<keyword evidence="1" id="KW-0812">Transmembrane</keyword>
<evidence type="ECO:0000256" key="1">
    <source>
        <dbReference type="SAM" id="Phobius"/>
    </source>
</evidence>
<feature type="transmembrane region" description="Helical" evidence="1">
    <location>
        <begin position="43"/>
        <end position="61"/>
    </location>
</feature>
<feature type="transmembrane region" description="Helical" evidence="1">
    <location>
        <begin position="12"/>
        <end position="31"/>
    </location>
</feature>
<evidence type="ECO:0000313" key="4">
    <source>
        <dbReference type="Proteomes" id="UP000199488"/>
    </source>
</evidence>
<sequence>MFRSANKIVSMILIVIAIFYLYLAFQIPAFATGVFTASTMPKAAGFLLILLSIFLFFIKEGESEEDQEKRREAGQHVFYLGGVAVMILLYITLLEPVGFILASTVFIFLCSLFMGYRRHIVNAVTSVVFPLSLYLVFTQLLNISLPPGILPL</sequence>
<name>A0A1H2T8K7_9BACI</name>
<feature type="transmembrane region" description="Helical" evidence="1">
    <location>
        <begin position="97"/>
        <end position="116"/>
    </location>
</feature>
<feature type="transmembrane region" description="Helical" evidence="1">
    <location>
        <begin position="73"/>
        <end position="91"/>
    </location>
</feature>